<evidence type="ECO:0000313" key="1">
    <source>
        <dbReference type="EMBL" id="CAJ36093.1"/>
    </source>
</evidence>
<dbReference type="AlphaFoldDB" id="Q0W6A0"/>
<dbReference type="GeneID" id="5143126"/>
<evidence type="ECO:0000313" key="2">
    <source>
        <dbReference type="Proteomes" id="UP000000663"/>
    </source>
</evidence>
<proteinExistence type="predicted"/>
<reference evidence="1 2" key="1">
    <citation type="journal article" date="2006" name="Science">
        <title>Genome of rice cluster I archaea -- the key methane producers in the rice rhizosphere.</title>
        <authorList>
            <person name="Erkel C."/>
            <person name="Kube M."/>
            <person name="Reinhardt R."/>
            <person name="Liesack W."/>
        </authorList>
    </citation>
    <scope>NUCLEOTIDE SEQUENCE [LARGE SCALE GENOMIC DNA]</scope>
    <source>
        <strain evidence="2">DSM 22066 / NBRC 105507 / MRE50</strain>
    </source>
</reference>
<sequence>MVAELKNRKVQFVTLRLHEAIPPSVKVVITTAEEADTVAWEGEHTIIYDDPVSTVSRAIYAEKGYGPVEEMIIGIDPGRRPGIAVLTGDIVVAVHQVSVTEVEPLIRKIIRDYRPNSVLVRIGHGARLVTTQITNSLLQAGLRVEMVDESGTTPHIGRDVHTHTLRDIIAAINIARIKGVPVGKREVEPSKGEIRVIQEASRSMSSGRATIPRYLARQVARGEITIDEAIAMHKKNVGNGSENGNGER</sequence>
<dbReference type="KEGG" id="rci:RCIX703"/>
<dbReference type="eggNOG" id="arCOG03142">
    <property type="taxonomic scope" value="Archaea"/>
</dbReference>
<organism evidence="1 2">
    <name type="scientific">Methanocella arvoryzae (strain DSM 22066 / NBRC 105507 / MRE50)</name>
    <dbReference type="NCBI Taxonomy" id="351160"/>
    <lineage>
        <taxon>Archaea</taxon>
        <taxon>Methanobacteriati</taxon>
        <taxon>Methanobacteriota</taxon>
        <taxon>Stenosarchaea group</taxon>
        <taxon>Methanomicrobia</taxon>
        <taxon>Methanocellales</taxon>
        <taxon>Methanocellaceae</taxon>
        <taxon>Methanocella</taxon>
    </lineage>
</organism>
<accession>Q0W6A0</accession>
<name>Q0W6A0_METAR</name>
<dbReference type="Proteomes" id="UP000000663">
    <property type="component" value="Chromosome"/>
</dbReference>
<gene>
    <name evidence="1" type="ORF">RCIX703</name>
</gene>
<dbReference type="EMBL" id="AM114193">
    <property type="protein sequence ID" value="CAJ36093.1"/>
    <property type="molecule type" value="Genomic_DNA"/>
</dbReference>
<dbReference type="RefSeq" id="WP_012036416.1">
    <property type="nucleotide sequence ID" value="NC_009464.1"/>
</dbReference>
<keyword evidence="2" id="KW-1185">Reference proteome</keyword>
<dbReference type="STRING" id="351160.RCIX703"/>
<protein>
    <submittedName>
        <fullName evidence="1">Uncharacterized protein</fullName>
    </submittedName>
</protein>